<reference evidence="3" key="1">
    <citation type="submission" date="2025-08" db="UniProtKB">
        <authorList>
            <consortium name="RefSeq"/>
        </authorList>
    </citation>
    <scope>IDENTIFICATION</scope>
    <source>
        <tissue evidence="3">Young leaves</tissue>
    </source>
</reference>
<dbReference type="KEGG" id="cmos:111453644"/>
<protein>
    <submittedName>
        <fullName evidence="3">Protein MIZU-KUSSEI 1-like</fullName>
    </submittedName>
</protein>
<organism evidence="2 3">
    <name type="scientific">Cucurbita moschata</name>
    <name type="common">Winter crookneck squash</name>
    <name type="synonym">Cucurbita pepo var. moschata</name>
    <dbReference type="NCBI Taxonomy" id="3662"/>
    <lineage>
        <taxon>Eukaryota</taxon>
        <taxon>Viridiplantae</taxon>
        <taxon>Streptophyta</taxon>
        <taxon>Embryophyta</taxon>
        <taxon>Tracheophyta</taxon>
        <taxon>Spermatophyta</taxon>
        <taxon>Magnoliopsida</taxon>
        <taxon>eudicotyledons</taxon>
        <taxon>Gunneridae</taxon>
        <taxon>Pentapetalae</taxon>
        <taxon>rosids</taxon>
        <taxon>fabids</taxon>
        <taxon>Cucurbitales</taxon>
        <taxon>Cucurbitaceae</taxon>
        <taxon>Cucurbiteae</taxon>
        <taxon>Cucurbita</taxon>
    </lineage>
</organism>
<proteinExistence type="predicted"/>
<dbReference type="Pfam" id="PF04759">
    <property type="entry name" value="DUF617"/>
    <property type="match status" value="1"/>
</dbReference>
<evidence type="ECO:0000313" key="2">
    <source>
        <dbReference type="Proteomes" id="UP000504609"/>
    </source>
</evidence>
<evidence type="ECO:0000256" key="1">
    <source>
        <dbReference type="SAM" id="MobiDB-lite"/>
    </source>
</evidence>
<feature type="region of interest" description="Disordered" evidence="1">
    <location>
        <begin position="46"/>
        <end position="67"/>
    </location>
</feature>
<gene>
    <name evidence="3" type="primary">LOC111453644</name>
</gene>
<accession>A0A6J1GF92</accession>
<sequence length="260" mass="28246">MAKIDALRRFFLPCIFPPTATTATAATAAPKKRLSTSLRDDLEISASTTANGGPTHDQDSTATTPDSVTPKFAAAAAAAAAIVAPPRPSKTMVIGTIFGHRRGHVWFCVQQDRLRNKPFLLLEFPILTHQLVNEMRFGLVRIALECNRVELGLCPLRSIPIWAMSCNGRKLGYAAKKKAGDSIRSMLKTMQSTTVGAGVMPSGFGFGSGSKTEEVMYMRANYEHVVGSADSESFHLINPDEFPGQELSIFLLRFPNMGNQ</sequence>
<dbReference type="PANTHER" id="PTHR31276:SF6">
    <property type="entry name" value="PROTEIN MIZU-KUSSEI 1"/>
    <property type="match status" value="1"/>
</dbReference>
<dbReference type="PANTHER" id="PTHR31276">
    <property type="match status" value="1"/>
</dbReference>
<dbReference type="RefSeq" id="XP_022950591.1">
    <property type="nucleotide sequence ID" value="XM_023094823.1"/>
</dbReference>
<name>A0A6J1GF92_CUCMO</name>
<keyword evidence="2" id="KW-1185">Reference proteome</keyword>
<evidence type="ECO:0000313" key="3">
    <source>
        <dbReference type="RefSeq" id="XP_022950591.1"/>
    </source>
</evidence>
<dbReference type="Proteomes" id="UP000504609">
    <property type="component" value="Unplaced"/>
</dbReference>
<dbReference type="GO" id="GO:0010274">
    <property type="term" value="P:hydrotropism"/>
    <property type="evidence" value="ECO:0007669"/>
    <property type="project" value="InterPro"/>
</dbReference>
<dbReference type="NCBIfam" id="TIGR01570">
    <property type="entry name" value="A_thal_3588"/>
    <property type="match status" value="1"/>
</dbReference>
<dbReference type="GeneID" id="111453644"/>
<dbReference type="InterPro" id="IPR006460">
    <property type="entry name" value="MIZ1-like_pln"/>
</dbReference>
<dbReference type="AlphaFoldDB" id="A0A6J1GF92"/>